<reference evidence="2" key="1">
    <citation type="submission" date="2018-07" db="EMBL/GenBank/DDBJ databases">
        <authorList>
            <consortium name="Genoscope - CEA"/>
            <person name="William W."/>
        </authorList>
    </citation>
    <scope>NUCLEOTIDE SEQUENCE</scope>
    <source>
        <strain evidence="2">IK1</strain>
    </source>
</reference>
<dbReference type="Pfam" id="PF03692">
    <property type="entry name" value="CxxCxxCC"/>
    <property type="match status" value="1"/>
</dbReference>
<evidence type="ECO:0000256" key="1">
    <source>
        <dbReference type="SAM" id="MobiDB-lite"/>
    </source>
</evidence>
<dbReference type="AlphaFoldDB" id="A0A652ZVC7"/>
<evidence type="ECO:0008006" key="3">
    <source>
        <dbReference type="Google" id="ProtNLM"/>
    </source>
</evidence>
<name>A0A652ZVC7_9SPIR</name>
<protein>
    <recommendedName>
        <fullName evidence="3">YkgJ family cysteine cluster protein</fullName>
    </recommendedName>
</protein>
<organism evidence="2">
    <name type="scientific">uncultured Spirochaetota bacterium</name>
    <dbReference type="NCBI Taxonomy" id="460511"/>
    <lineage>
        <taxon>Bacteria</taxon>
        <taxon>Pseudomonadati</taxon>
        <taxon>Spirochaetota</taxon>
        <taxon>environmental samples</taxon>
    </lineage>
</organism>
<evidence type="ECO:0000313" key="2">
    <source>
        <dbReference type="EMBL" id="VBB39722.1"/>
    </source>
</evidence>
<dbReference type="InterPro" id="IPR005358">
    <property type="entry name" value="Puta_zinc/iron-chelating_dom"/>
</dbReference>
<feature type="region of interest" description="Disordered" evidence="1">
    <location>
        <begin position="305"/>
        <end position="337"/>
    </location>
</feature>
<gene>
    <name evidence="2" type="ORF">TRIP_E220013</name>
</gene>
<accession>A0A652ZVC7</accession>
<sequence>MNTGTKHITEDFSKLRRVLKNQSIRCAVFIYFHAINKKTDETTKPISKANKLLKPAQPIEQSKKASVSCRGAEKLTNGCQKRFIMQPALWNSTLMRRFSALDRIYARIEDSQQYFKQASTQAGNPIACPRRCGTCCIHFTPDVTALEAERLALYLLVEKRDLIDPFLGRIEESEKAGETWDSDKACPFWNPDKPGENCMVYPGRALVCRLFGYCAVLDKKGRPSFALCDKMPPLADRGERIFTGEETLRGLFGQRPPLMDEFSREILALDPSGAGERRSIIEALPAALSKISLLLRLAESDSDSKSALPAAEPGFGLSSTTPSAEADSDPDDFPIAS</sequence>
<feature type="compositionally biased region" description="Acidic residues" evidence="1">
    <location>
        <begin position="326"/>
        <end position="337"/>
    </location>
</feature>
<proteinExistence type="predicted"/>
<dbReference type="EMBL" id="UPXP01000015">
    <property type="protein sequence ID" value="VBB39722.1"/>
    <property type="molecule type" value="Genomic_DNA"/>
</dbReference>